<organism evidence="1 2">
    <name type="scientific">Candidatus Adlerbacteria bacterium RIFCSPHIGHO2_02_FULL_54_18</name>
    <dbReference type="NCBI Taxonomy" id="1797241"/>
    <lineage>
        <taxon>Bacteria</taxon>
        <taxon>Candidatus Adleribacteriota</taxon>
    </lineage>
</organism>
<evidence type="ECO:0000313" key="2">
    <source>
        <dbReference type="Proteomes" id="UP000178720"/>
    </source>
</evidence>
<name>A0A1F4Y209_9BACT</name>
<gene>
    <name evidence="1" type="ORF">A3D70_02020</name>
</gene>
<protein>
    <recommendedName>
        <fullName evidence="3">POTRA domain-containing protein</fullName>
    </recommendedName>
</protein>
<proteinExistence type="predicted"/>
<reference evidence="1 2" key="1">
    <citation type="journal article" date="2016" name="Nat. Commun.">
        <title>Thousands of microbial genomes shed light on interconnected biogeochemical processes in an aquifer system.</title>
        <authorList>
            <person name="Anantharaman K."/>
            <person name="Brown C.T."/>
            <person name="Hug L.A."/>
            <person name="Sharon I."/>
            <person name="Castelle C.J."/>
            <person name="Probst A.J."/>
            <person name="Thomas B.C."/>
            <person name="Singh A."/>
            <person name="Wilkins M.J."/>
            <person name="Karaoz U."/>
            <person name="Brodie E.L."/>
            <person name="Williams K.H."/>
            <person name="Hubbard S.S."/>
            <person name="Banfield J.F."/>
        </authorList>
    </citation>
    <scope>NUCLEOTIDE SEQUENCE [LARGE SCALE GENOMIC DNA]</scope>
</reference>
<evidence type="ECO:0008006" key="3">
    <source>
        <dbReference type="Google" id="ProtNLM"/>
    </source>
</evidence>
<dbReference type="EMBL" id="MEWV01000019">
    <property type="protein sequence ID" value="OGC87979.1"/>
    <property type="molecule type" value="Genomic_DNA"/>
</dbReference>
<comment type="caution">
    <text evidence="1">The sequence shown here is derived from an EMBL/GenBank/DDBJ whole genome shotgun (WGS) entry which is preliminary data.</text>
</comment>
<dbReference type="AlphaFoldDB" id="A0A1F4Y209"/>
<accession>A0A1F4Y209</accession>
<sequence>MARIDLPESRLRLRKRRRRVRTTVVLLVSSLFLLSSAVGLTYLPALQINTVVVSGAQTVSSSTIEQFVRERLAGSYGHILPKSDIFLYPKRDISAALKAEYPLLASAEVYAVDFHTIAVALVERSPRALWCPSSSSTYLSQGSCYFMDENGVIYAEAPHFSEPVYTSYRGPSESVTLPRQYLQPGEFLSLSALVDAIMQKISAERLEEVEVDAQSDVRMRFADGCVLIFALHDEGGDVFERFSLALQSAPFAGQKLSQFEYLDLRFGDKLYYKENK</sequence>
<dbReference type="Proteomes" id="UP000178720">
    <property type="component" value="Unassembled WGS sequence"/>
</dbReference>
<evidence type="ECO:0000313" key="1">
    <source>
        <dbReference type="EMBL" id="OGC87979.1"/>
    </source>
</evidence>